<reference evidence="2 3" key="1">
    <citation type="submission" date="2019-09" db="EMBL/GenBank/DDBJ databases">
        <title>Complete genome sequence of Sporolactobacillus terrae 70-3.</title>
        <authorList>
            <person name="Tanaka N."/>
            <person name="Shiwa Y."/>
            <person name="Fujita N."/>
            <person name="Tanasupawat S."/>
        </authorList>
    </citation>
    <scope>NUCLEOTIDE SEQUENCE [LARGE SCALE GENOMIC DNA]</scope>
    <source>
        <strain evidence="2 3">70-3</strain>
    </source>
</reference>
<gene>
    <name evidence="2" type="ORF">St703_23280</name>
</gene>
<feature type="transmembrane region" description="Helical" evidence="1">
    <location>
        <begin position="76"/>
        <end position="97"/>
    </location>
</feature>
<organism evidence="2 3">
    <name type="scientific">Sporolactobacillus terrae</name>
    <dbReference type="NCBI Taxonomy" id="269673"/>
    <lineage>
        <taxon>Bacteria</taxon>
        <taxon>Bacillati</taxon>
        <taxon>Bacillota</taxon>
        <taxon>Bacilli</taxon>
        <taxon>Bacillales</taxon>
        <taxon>Sporolactobacillaceae</taxon>
        <taxon>Sporolactobacillus</taxon>
    </lineage>
</organism>
<protein>
    <submittedName>
        <fullName evidence="2">Uncharacterized protein</fullName>
    </submittedName>
</protein>
<evidence type="ECO:0000256" key="1">
    <source>
        <dbReference type="SAM" id="Phobius"/>
    </source>
</evidence>
<keyword evidence="1" id="KW-0812">Transmembrane</keyword>
<accession>A0A5K7X4Q4</accession>
<sequence length="164" mass="19254">MVDWIKVFDLNQKGLWFSVSISIILFLLMLFLPKKNINWVGIYFTFPIISLITWLIDTSLFIPFDLLDLGNPHVEGVGDVLLFTFVPASLSCLFLNYFVEKRRWLLTIIFTIISLSIELGLMWTDYLVLHGWHTIYSLIVYLSVFGFLLPLHRKILTNYTRPNY</sequence>
<feature type="transmembrane region" description="Helical" evidence="1">
    <location>
        <begin position="39"/>
        <end position="56"/>
    </location>
</feature>
<keyword evidence="1" id="KW-0472">Membrane</keyword>
<feature type="transmembrane region" description="Helical" evidence="1">
    <location>
        <begin position="104"/>
        <end position="123"/>
    </location>
</feature>
<dbReference type="AlphaFoldDB" id="A0A5K7X4Q4"/>
<dbReference type="RefSeq" id="WP_139693966.1">
    <property type="nucleotide sequence ID" value="NZ_AP021853.1"/>
</dbReference>
<evidence type="ECO:0000313" key="2">
    <source>
        <dbReference type="EMBL" id="BBN99623.1"/>
    </source>
</evidence>
<evidence type="ECO:0000313" key="3">
    <source>
        <dbReference type="Proteomes" id="UP000326951"/>
    </source>
</evidence>
<keyword evidence="1" id="KW-1133">Transmembrane helix</keyword>
<name>A0A5K7X4Q4_9BACL</name>
<dbReference type="EMBL" id="AP021853">
    <property type="protein sequence ID" value="BBN99623.1"/>
    <property type="molecule type" value="Genomic_DNA"/>
</dbReference>
<feature type="transmembrane region" description="Helical" evidence="1">
    <location>
        <begin position="14"/>
        <end position="32"/>
    </location>
</feature>
<feature type="transmembrane region" description="Helical" evidence="1">
    <location>
        <begin position="129"/>
        <end position="151"/>
    </location>
</feature>
<dbReference type="Proteomes" id="UP000326951">
    <property type="component" value="Chromosome"/>
</dbReference>
<proteinExistence type="predicted"/>